<reference evidence="2 3" key="1">
    <citation type="journal article" date="2016" name="Genome Announc.">
        <title>Draft Whole-Genome Sequence of Trichoderma gamsii T6085, a Promising Biocontrol Agent of Fusarium Head Blight on Wheat.</title>
        <authorList>
            <person name="Baroncelli R."/>
            <person name="Zapparata A."/>
            <person name="Piaggeschi G."/>
            <person name="Sarrocco S."/>
            <person name="Vannacci G."/>
        </authorList>
    </citation>
    <scope>NUCLEOTIDE SEQUENCE [LARGE SCALE GENOMIC DNA]</scope>
    <source>
        <strain evidence="2 3">T6085</strain>
    </source>
</reference>
<accession>A0A2P4ZE88</accession>
<keyword evidence="1" id="KW-0812">Transmembrane</keyword>
<evidence type="ECO:0000313" key="2">
    <source>
        <dbReference type="EMBL" id="PON22596.1"/>
    </source>
</evidence>
<proteinExistence type="predicted"/>
<name>A0A2P4ZE88_9HYPO</name>
<protein>
    <submittedName>
        <fullName evidence="2">Uncharacterized protein</fullName>
    </submittedName>
</protein>
<keyword evidence="1" id="KW-0472">Membrane</keyword>
<dbReference type="Proteomes" id="UP000054821">
    <property type="component" value="Unassembled WGS sequence"/>
</dbReference>
<evidence type="ECO:0000313" key="3">
    <source>
        <dbReference type="Proteomes" id="UP000054821"/>
    </source>
</evidence>
<evidence type="ECO:0000256" key="1">
    <source>
        <dbReference type="SAM" id="Phobius"/>
    </source>
</evidence>
<dbReference type="AlphaFoldDB" id="A0A2P4ZE88"/>
<organism evidence="2 3">
    <name type="scientific">Trichoderma gamsii</name>
    <dbReference type="NCBI Taxonomy" id="398673"/>
    <lineage>
        <taxon>Eukaryota</taxon>
        <taxon>Fungi</taxon>
        <taxon>Dikarya</taxon>
        <taxon>Ascomycota</taxon>
        <taxon>Pezizomycotina</taxon>
        <taxon>Sordariomycetes</taxon>
        <taxon>Hypocreomycetidae</taxon>
        <taxon>Hypocreales</taxon>
        <taxon>Hypocreaceae</taxon>
        <taxon>Trichoderma</taxon>
    </lineage>
</organism>
<keyword evidence="3" id="KW-1185">Reference proteome</keyword>
<comment type="caution">
    <text evidence="2">The sequence shown here is derived from an EMBL/GenBank/DDBJ whole genome shotgun (WGS) entry which is preliminary data.</text>
</comment>
<feature type="transmembrane region" description="Helical" evidence="1">
    <location>
        <begin position="72"/>
        <end position="90"/>
    </location>
</feature>
<sequence>MDYTSSRNIASPVSKMSEQLDIAFSNTIGRLIDSAVPITSASQYRVTLGFAVLFHILFLTRAASRLSNTAKHIGLLVLLFHIAVSAIEFLRWNYTRAIIGAEPVADTMDIMLRIAQVASIMNIIRRYQKGHPDIVRSIFQAITPYRIPLTAAAYILKSPALHRASVMTN</sequence>
<feature type="transmembrane region" description="Helical" evidence="1">
    <location>
        <begin position="42"/>
        <end position="60"/>
    </location>
</feature>
<gene>
    <name evidence="2" type="ORF">TGAM01_v208485</name>
</gene>
<keyword evidence="1" id="KW-1133">Transmembrane helix</keyword>
<dbReference type="GeneID" id="29986719"/>
<dbReference type="RefSeq" id="XP_018660106.1">
    <property type="nucleotide sequence ID" value="XM_018806636.1"/>
</dbReference>
<dbReference type="EMBL" id="JPDN02000036">
    <property type="protein sequence ID" value="PON22596.1"/>
    <property type="molecule type" value="Genomic_DNA"/>
</dbReference>